<dbReference type="EMBL" id="CP058690">
    <property type="protein sequence ID" value="QLH15936.1"/>
    <property type="molecule type" value="Genomic_DNA"/>
</dbReference>
<dbReference type="Proteomes" id="UP000326453">
    <property type="component" value="Chromosome 1"/>
</dbReference>
<evidence type="ECO:0000259" key="4">
    <source>
        <dbReference type="Pfam" id="PF13458"/>
    </source>
</evidence>
<dbReference type="Pfam" id="PF13458">
    <property type="entry name" value="Peripla_BP_6"/>
    <property type="match status" value="1"/>
</dbReference>
<feature type="domain" description="Leucine-binding protein" evidence="4">
    <location>
        <begin position="34"/>
        <end position="372"/>
    </location>
</feature>
<keyword evidence="8" id="KW-1185">Reference proteome</keyword>
<dbReference type="PANTHER" id="PTHR30483">
    <property type="entry name" value="LEUCINE-SPECIFIC-BINDING PROTEIN"/>
    <property type="match status" value="1"/>
</dbReference>
<dbReference type="EMBL" id="CP044426">
    <property type="protein sequence ID" value="QFG38383.1"/>
    <property type="molecule type" value="Genomic_DNA"/>
</dbReference>
<proteinExistence type="inferred from homology"/>
<evidence type="ECO:0000256" key="1">
    <source>
        <dbReference type="ARBA" id="ARBA00010062"/>
    </source>
</evidence>
<dbReference type="PANTHER" id="PTHR30483:SF6">
    <property type="entry name" value="PERIPLASMIC BINDING PROTEIN OF ABC TRANSPORTER FOR NATURAL AMINO ACIDS"/>
    <property type="match status" value="1"/>
</dbReference>
<dbReference type="InterPro" id="IPR028081">
    <property type="entry name" value="Leu-bd"/>
</dbReference>
<evidence type="ECO:0000313" key="7">
    <source>
        <dbReference type="EMBL" id="RKS51098.1"/>
    </source>
</evidence>
<dbReference type="InterPro" id="IPR028082">
    <property type="entry name" value="Peripla_BP_I"/>
</dbReference>
<keyword evidence="3" id="KW-0029">Amino-acid transport</keyword>
<reference evidence="5 9" key="2">
    <citation type="submission" date="2019-01" db="EMBL/GenBank/DDBJ databases">
        <title>Complete Genome Sequence and Annotation of the Paracoccus pantotrophus type strain DSM 2944.</title>
        <authorList>
            <person name="Bockwoldt J.A."/>
            <person name="Zimmermann M."/>
            <person name="Tiso T."/>
            <person name="Blank L.M."/>
        </authorList>
    </citation>
    <scope>NUCLEOTIDE SEQUENCE [LARGE SCALE GENOMIC DNA]</scope>
    <source>
        <strain evidence="5 9">DSM 2944</strain>
    </source>
</reference>
<evidence type="ECO:0000313" key="6">
    <source>
        <dbReference type="EMBL" id="QLH15936.1"/>
    </source>
</evidence>
<reference evidence="7 8" key="1">
    <citation type="submission" date="2018-10" db="EMBL/GenBank/DDBJ databases">
        <title>Genomic Encyclopedia of Archaeal and Bacterial Type Strains, Phase II (KMG-II): from individual species to whole genera.</title>
        <authorList>
            <person name="Goeker M."/>
        </authorList>
    </citation>
    <scope>NUCLEOTIDE SEQUENCE [LARGE SCALE GENOMIC DNA]</scope>
    <source>
        <strain evidence="8">ATCC 35512 / DSM 2944 / CIP 106514 / LMD 82.5 / NBRC 102493 / NCCB 82005 / GB17</strain>
        <strain evidence="7">DSM 2944</strain>
    </source>
</reference>
<dbReference type="GeneID" id="51372956"/>
<dbReference type="PROSITE" id="PS51318">
    <property type="entry name" value="TAT"/>
    <property type="match status" value="1"/>
</dbReference>
<name>A0A1I5GZ63_PARPN</name>
<keyword evidence="2" id="KW-0732">Signal</keyword>
<sequence length="413" mass="44478">MIRTIGRRQLLKTGTAAGLVTLAAPGLLRAQSDPVVLGHLTPRTGFLGPMGEYAVMAVDLAVEEINAKGGINGRPLTVVKEDSVNPQTATTKAERMVERGDLAMIIGEISSASALSIAQVTARANKLFINTGANSDTLRGSDCKRTMFHTEAQNVMYVNAEGQYFLQNDMVKDKKWFILSSDYAFGHDLRHGALGFLERNGGQAVGDELIPTDATDFSSHLLNIRNVQPDLIVVNLAGTSGASFMKQYGEFGLDIPLGGFDYNSSIAWATGPQDFKGTWPCIWTHQVQTDASQAFAQAFQAKYGKPAENQAYSDYIAVRIAAEAIAKTGGTDTAALIEFLEDPATEFDILKDRKGRFDTATHQLLQEVYAVTALDPSEAQNEWDIFTTSGALPGAEVPLDELIKGAVGGDCTF</sequence>
<dbReference type="EMBL" id="RBLI01000001">
    <property type="protein sequence ID" value="RKS51098.1"/>
    <property type="molecule type" value="Genomic_DNA"/>
</dbReference>
<evidence type="ECO:0000256" key="3">
    <source>
        <dbReference type="ARBA" id="ARBA00022970"/>
    </source>
</evidence>
<dbReference type="Proteomes" id="UP000509322">
    <property type="component" value="Chromosome 2"/>
</dbReference>
<dbReference type="OrthoDB" id="5794591at2"/>
<dbReference type="KEGG" id="ppan:ESD82_20380"/>
<dbReference type="InterPro" id="IPR006311">
    <property type="entry name" value="TAT_signal"/>
</dbReference>
<dbReference type="Gene3D" id="3.40.50.2300">
    <property type="match status" value="2"/>
</dbReference>
<keyword evidence="3" id="KW-0813">Transport</keyword>
<evidence type="ECO:0000313" key="5">
    <source>
        <dbReference type="EMBL" id="QFG38383.1"/>
    </source>
</evidence>
<evidence type="ECO:0000256" key="2">
    <source>
        <dbReference type="ARBA" id="ARBA00022729"/>
    </source>
</evidence>
<protein>
    <submittedName>
        <fullName evidence="6 7">ABC transporter substrate-binding protein</fullName>
    </submittedName>
</protein>
<dbReference type="RefSeq" id="WP_024844156.1">
    <property type="nucleotide sequence ID" value="NZ_CP038203.1"/>
</dbReference>
<dbReference type="GO" id="GO:0006865">
    <property type="term" value="P:amino acid transport"/>
    <property type="evidence" value="ECO:0007669"/>
    <property type="project" value="UniProtKB-KW"/>
</dbReference>
<dbReference type="AlphaFoldDB" id="A0A1I5GZ63"/>
<reference evidence="6 10" key="3">
    <citation type="submission" date="2020-07" db="EMBL/GenBank/DDBJ databases">
        <title>The complete genome of Paracoccus pantotrophus ACCC 10489.</title>
        <authorList>
            <person name="Si Y."/>
        </authorList>
    </citation>
    <scope>NUCLEOTIDE SEQUENCE [LARGE SCALE GENOMIC DNA]</scope>
    <source>
        <strain evidence="6 10">ACCC10489</strain>
    </source>
</reference>
<dbReference type="Proteomes" id="UP000273626">
    <property type="component" value="Unassembled WGS sequence"/>
</dbReference>
<evidence type="ECO:0000313" key="8">
    <source>
        <dbReference type="Proteomes" id="UP000273626"/>
    </source>
</evidence>
<organism evidence="6 10">
    <name type="scientific">Paracoccus pantotrophus</name>
    <name type="common">Thiosphaera pantotropha</name>
    <dbReference type="NCBI Taxonomy" id="82367"/>
    <lineage>
        <taxon>Bacteria</taxon>
        <taxon>Pseudomonadati</taxon>
        <taxon>Pseudomonadota</taxon>
        <taxon>Alphaproteobacteria</taxon>
        <taxon>Rhodobacterales</taxon>
        <taxon>Paracoccaceae</taxon>
        <taxon>Paracoccus</taxon>
    </lineage>
</organism>
<comment type="similarity">
    <text evidence="1">Belongs to the leucine-binding protein family.</text>
</comment>
<dbReference type="InterPro" id="IPR051010">
    <property type="entry name" value="BCAA_transport"/>
</dbReference>
<accession>A0A1I5GZ63</accession>
<evidence type="ECO:0000313" key="10">
    <source>
        <dbReference type="Proteomes" id="UP000509322"/>
    </source>
</evidence>
<evidence type="ECO:0000313" key="9">
    <source>
        <dbReference type="Proteomes" id="UP000326453"/>
    </source>
</evidence>
<dbReference type="SUPFAM" id="SSF53822">
    <property type="entry name" value="Periplasmic binding protein-like I"/>
    <property type="match status" value="1"/>
</dbReference>
<gene>
    <name evidence="7" type="ORF">BDE18_0326</name>
    <name evidence="5" type="ORF">ESD82_20380</name>
    <name evidence="6" type="ORF">HYQ43_17550</name>
</gene>